<proteinExistence type="predicted"/>
<feature type="region of interest" description="Disordered" evidence="1">
    <location>
        <begin position="70"/>
        <end position="97"/>
    </location>
</feature>
<organism evidence="2 3">
    <name type="scientific">Phtheirospermum japonicum</name>
    <dbReference type="NCBI Taxonomy" id="374723"/>
    <lineage>
        <taxon>Eukaryota</taxon>
        <taxon>Viridiplantae</taxon>
        <taxon>Streptophyta</taxon>
        <taxon>Embryophyta</taxon>
        <taxon>Tracheophyta</taxon>
        <taxon>Spermatophyta</taxon>
        <taxon>Magnoliopsida</taxon>
        <taxon>eudicotyledons</taxon>
        <taxon>Gunneridae</taxon>
        <taxon>Pentapetalae</taxon>
        <taxon>asterids</taxon>
        <taxon>lamiids</taxon>
        <taxon>Lamiales</taxon>
        <taxon>Orobanchaceae</taxon>
        <taxon>Orobanchaceae incertae sedis</taxon>
        <taxon>Phtheirospermum</taxon>
    </lineage>
</organism>
<dbReference type="AlphaFoldDB" id="A0A830CF12"/>
<gene>
    <name evidence="2" type="ORF">PHJA_001708000</name>
</gene>
<dbReference type="EMBL" id="BMAC01000401">
    <property type="protein sequence ID" value="GFP95638.1"/>
    <property type="molecule type" value="Genomic_DNA"/>
</dbReference>
<dbReference type="Proteomes" id="UP000653305">
    <property type="component" value="Unassembled WGS sequence"/>
</dbReference>
<protein>
    <submittedName>
        <fullName evidence="2">Uncharacterized protein</fullName>
    </submittedName>
</protein>
<feature type="compositionally biased region" description="Acidic residues" evidence="1">
    <location>
        <begin position="71"/>
        <end position="81"/>
    </location>
</feature>
<name>A0A830CF12_9LAMI</name>
<keyword evidence="3" id="KW-1185">Reference proteome</keyword>
<dbReference type="PANTHER" id="PTHR35104">
    <property type="entry name" value="OS03G0807000 PROTEIN"/>
    <property type="match status" value="1"/>
</dbReference>
<accession>A0A830CF12</accession>
<sequence length="119" mass="13187">MPFNSVLVASTANVSAAVWQRLACLPERIGSDELLDLVICFPLQQIGRWALLVWTYLCVSPYPYDRHYYATDDDSDMDSDDSGGGTGGASSSSAGTGRYQYYYNGNLDSRDYDNYSHSD</sequence>
<dbReference type="OrthoDB" id="1935666at2759"/>
<evidence type="ECO:0000313" key="2">
    <source>
        <dbReference type="EMBL" id="GFP95638.1"/>
    </source>
</evidence>
<reference evidence="2" key="1">
    <citation type="submission" date="2020-07" db="EMBL/GenBank/DDBJ databases">
        <title>Ethylene signaling mediates host invasion by parasitic plants.</title>
        <authorList>
            <person name="Yoshida S."/>
        </authorList>
    </citation>
    <scope>NUCLEOTIDE SEQUENCE</scope>
    <source>
        <strain evidence="2">Okayama</strain>
    </source>
</reference>
<comment type="caution">
    <text evidence="2">The sequence shown here is derived from an EMBL/GenBank/DDBJ whole genome shotgun (WGS) entry which is preliminary data.</text>
</comment>
<dbReference type="PANTHER" id="PTHR35104:SF6">
    <property type="entry name" value="PROTEIN, PUTATIVE-RELATED"/>
    <property type="match status" value="1"/>
</dbReference>
<evidence type="ECO:0000256" key="1">
    <source>
        <dbReference type="SAM" id="MobiDB-lite"/>
    </source>
</evidence>
<evidence type="ECO:0000313" key="3">
    <source>
        <dbReference type="Proteomes" id="UP000653305"/>
    </source>
</evidence>